<evidence type="ECO:0000256" key="4">
    <source>
        <dbReference type="SAM" id="MobiDB-lite"/>
    </source>
</evidence>
<feature type="region of interest" description="Disordered" evidence="4">
    <location>
        <begin position="1"/>
        <end position="32"/>
    </location>
</feature>
<keyword evidence="2 6" id="KW-0328">Glycosyltransferase</keyword>
<dbReference type="Gene3D" id="3.40.50.2000">
    <property type="entry name" value="Glycogen Phosphorylase B"/>
    <property type="match status" value="2"/>
</dbReference>
<dbReference type="SUPFAM" id="SSF53756">
    <property type="entry name" value="UDP-Glycosyltransferase/glycogen phosphorylase"/>
    <property type="match status" value="1"/>
</dbReference>
<comment type="caution">
    <text evidence="6">The sequence shown here is derived from an EMBL/GenBank/DDBJ whole genome shotgun (WGS) entry which is preliminary data.</text>
</comment>
<name>A0ABV2D018_9SPHN</name>
<dbReference type="Pfam" id="PF13692">
    <property type="entry name" value="Glyco_trans_1_4"/>
    <property type="match status" value="1"/>
</dbReference>
<dbReference type="InterPro" id="IPR028098">
    <property type="entry name" value="Glyco_trans_4-like_N"/>
</dbReference>
<reference evidence="6 7" key="1">
    <citation type="submission" date="2024-07" db="EMBL/GenBank/DDBJ databases">
        <title>Novosphingobium kalidii RD2P27.</title>
        <authorList>
            <person name="Sun J.-Q."/>
        </authorList>
    </citation>
    <scope>NUCLEOTIDE SEQUENCE [LARGE SCALE GENOMIC DNA]</scope>
    <source>
        <strain evidence="6 7">RD2P27</strain>
    </source>
</reference>
<evidence type="ECO:0000256" key="2">
    <source>
        <dbReference type="ARBA" id="ARBA00022676"/>
    </source>
</evidence>
<dbReference type="CDD" id="cd03801">
    <property type="entry name" value="GT4_PimA-like"/>
    <property type="match status" value="1"/>
</dbReference>
<dbReference type="PANTHER" id="PTHR12526:SF640">
    <property type="entry name" value="COLANIC ACID BIOSYNTHESIS GLYCOSYLTRANSFERASE WCAL-RELATED"/>
    <property type="match status" value="1"/>
</dbReference>
<accession>A0ABV2D018</accession>
<dbReference type="Pfam" id="PF13579">
    <property type="entry name" value="Glyco_trans_4_4"/>
    <property type="match status" value="1"/>
</dbReference>
<evidence type="ECO:0000256" key="3">
    <source>
        <dbReference type="ARBA" id="ARBA00022679"/>
    </source>
</evidence>
<evidence type="ECO:0000256" key="1">
    <source>
        <dbReference type="ARBA" id="ARBA00009481"/>
    </source>
</evidence>
<evidence type="ECO:0000259" key="5">
    <source>
        <dbReference type="Pfam" id="PF13579"/>
    </source>
</evidence>
<keyword evidence="3 6" id="KW-0808">Transferase</keyword>
<dbReference type="PANTHER" id="PTHR12526">
    <property type="entry name" value="GLYCOSYLTRANSFERASE"/>
    <property type="match status" value="1"/>
</dbReference>
<organism evidence="6 7">
    <name type="scientific">Novosphingobium kalidii</name>
    <dbReference type="NCBI Taxonomy" id="3230299"/>
    <lineage>
        <taxon>Bacteria</taxon>
        <taxon>Pseudomonadati</taxon>
        <taxon>Pseudomonadota</taxon>
        <taxon>Alphaproteobacteria</taxon>
        <taxon>Sphingomonadales</taxon>
        <taxon>Sphingomonadaceae</taxon>
        <taxon>Novosphingobium</taxon>
    </lineage>
</organism>
<feature type="domain" description="Glycosyltransferase subfamily 4-like N-terminal" evidence="5">
    <location>
        <begin position="84"/>
        <end position="199"/>
    </location>
</feature>
<dbReference type="EMBL" id="JBEWLY010000013">
    <property type="protein sequence ID" value="MET1755187.1"/>
    <property type="molecule type" value="Genomic_DNA"/>
</dbReference>
<evidence type="ECO:0000313" key="7">
    <source>
        <dbReference type="Proteomes" id="UP001548713"/>
    </source>
</evidence>
<dbReference type="EC" id="2.4.-.-" evidence="6"/>
<protein>
    <submittedName>
        <fullName evidence="6">Glycosyltransferase family 4 protein</fullName>
        <ecNumber evidence="6">2.4.-.-</ecNumber>
    </submittedName>
</protein>
<keyword evidence="7" id="KW-1185">Reference proteome</keyword>
<dbReference type="RefSeq" id="WP_353983664.1">
    <property type="nucleotide sequence ID" value="NZ_JBEWLY010000013.1"/>
</dbReference>
<evidence type="ECO:0000313" key="6">
    <source>
        <dbReference type="EMBL" id="MET1755187.1"/>
    </source>
</evidence>
<gene>
    <name evidence="6" type="ORF">ABVV53_06930</name>
</gene>
<comment type="similarity">
    <text evidence="1">Belongs to the glycosyltransferase group 1 family. Glycosyltransferase 4 subfamily.</text>
</comment>
<dbReference type="GO" id="GO:0016757">
    <property type="term" value="F:glycosyltransferase activity"/>
    <property type="evidence" value="ECO:0007669"/>
    <property type="project" value="UniProtKB-KW"/>
</dbReference>
<sequence length="392" mass="42354">MAPPTDSWRRKTGPSGFGKAHTQAPGAGTGASRPRAINVAMLLSEGQESQGGMGRIIGYLVRSLAATDPDISTYPMATRLAGTSMLKHLSVPVSLAKFVRFTLACPIDVVHINVAPRGSTWRKMVYAQAARALKRPVLIHLHGSAYDEYFRSLRPTQARMVQRFFQNADHVVALSEQWADFVREDLGVPAAQVTEIANGVPAADDLQPRPRERPAHIAFFGVVGHRKGTDVLIDALGALAARGLQFRVTIGGNGDVEAARAHARKVGIADRVHFLGWVDQPAVDQVLRDADIFVLPSRAENQPVAILEAMARALPVVATRIGAIPRQIEDGVTGLLVEPGDVDGLATCLAELIEDQACRLAMGAAALKLFEERFSIDACARKFALLYRQLAR</sequence>
<dbReference type="Proteomes" id="UP001548713">
    <property type="component" value="Unassembled WGS sequence"/>
</dbReference>
<proteinExistence type="inferred from homology"/>